<evidence type="ECO:0000256" key="9">
    <source>
        <dbReference type="PIRNR" id="PIRNR001332"/>
    </source>
</evidence>
<dbReference type="Gene3D" id="3.30.1330.80">
    <property type="entry name" value="Hypothetical protein, similar to alpha- acetolactate decarboxylase, domain 2"/>
    <property type="match status" value="2"/>
</dbReference>
<keyword evidence="8 9" id="KW-0456">Lyase</keyword>
<sequence length="268" mass="29742">MSSPFHAALAVALSLLTAIVRAEENAYSAEDALYQLAPTAVLTQGLLEGPTPFHQLLRFGDFGLGGLSPVDGEVILLDGTVYQARYPDGRLREVDPEERTPFMFIKRFGDDLRLQLPPVDSYDDAVRQLDRQLPSPNLIYALRIDGEFDYLKLRSVPPQKRPYPPIDQVVRGQRIYERENIRGTIVAFRFPAYLGSTSGSGYHMHFVDAERKLGGHLLDLRSRVALAVSVDESHGLNLVLPDDAAFKAADFDSRADSSGAFNRAVRPD</sequence>
<evidence type="ECO:0000256" key="8">
    <source>
        <dbReference type="ARBA" id="ARBA00023239"/>
    </source>
</evidence>
<evidence type="ECO:0000256" key="10">
    <source>
        <dbReference type="SAM" id="SignalP"/>
    </source>
</evidence>
<dbReference type="EMBL" id="JBHSVR010000001">
    <property type="protein sequence ID" value="MFC6632721.1"/>
    <property type="molecule type" value="Genomic_DNA"/>
</dbReference>
<evidence type="ECO:0000256" key="5">
    <source>
        <dbReference type="ARBA" id="ARBA00020164"/>
    </source>
</evidence>
<keyword evidence="6 9" id="KW-0210">Decarboxylase</keyword>
<name>A0ABW1YJ08_9GAMM</name>
<dbReference type="InterPro" id="IPR005128">
    <property type="entry name" value="Acetolactate_a_deCO2ase"/>
</dbReference>
<evidence type="ECO:0000256" key="1">
    <source>
        <dbReference type="ARBA" id="ARBA00001784"/>
    </source>
</evidence>
<dbReference type="SUPFAM" id="SSF117856">
    <property type="entry name" value="AF0104/ALDC/Ptd012-like"/>
    <property type="match status" value="1"/>
</dbReference>
<gene>
    <name evidence="11" type="primary">budA</name>
    <name evidence="11" type="ORF">ACFQBM_05490</name>
</gene>
<evidence type="ECO:0000256" key="2">
    <source>
        <dbReference type="ARBA" id="ARBA00005170"/>
    </source>
</evidence>
<evidence type="ECO:0000313" key="11">
    <source>
        <dbReference type="EMBL" id="MFC6632721.1"/>
    </source>
</evidence>
<feature type="chain" id="PRO_5047107933" description="Alpha-acetolactate decarboxylase" evidence="10">
    <location>
        <begin position="23"/>
        <end position="268"/>
    </location>
</feature>
<evidence type="ECO:0000256" key="4">
    <source>
        <dbReference type="ARBA" id="ARBA00013204"/>
    </source>
</evidence>
<proteinExistence type="inferred from homology"/>
<comment type="catalytic activity">
    <reaction evidence="1 9">
        <text>(2S)-2-acetolactate + H(+) = (R)-acetoin + CO2</text>
        <dbReference type="Rhea" id="RHEA:21580"/>
        <dbReference type="ChEBI" id="CHEBI:15378"/>
        <dbReference type="ChEBI" id="CHEBI:15686"/>
        <dbReference type="ChEBI" id="CHEBI:16526"/>
        <dbReference type="ChEBI" id="CHEBI:58476"/>
        <dbReference type="EC" id="4.1.1.5"/>
    </reaction>
</comment>
<evidence type="ECO:0000256" key="3">
    <source>
        <dbReference type="ARBA" id="ARBA00007106"/>
    </source>
</evidence>
<dbReference type="PIRSF" id="PIRSF001332">
    <property type="entry name" value="Acetolac_decarb"/>
    <property type="match status" value="1"/>
</dbReference>
<dbReference type="Proteomes" id="UP001596425">
    <property type="component" value="Unassembled WGS sequence"/>
</dbReference>
<organism evidence="11 12">
    <name type="scientific">Microbulbifer taiwanensis</name>
    <dbReference type="NCBI Taxonomy" id="986746"/>
    <lineage>
        <taxon>Bacteria</taxon>
        <taxon>Pseudomonadati</taxon>
        <taxon>Pseudomonadota</taxon>
        <taxon>Gammaproteobacteria</taxon>
        <taxon>Cellvibrionales</taxon>
        <taxon>Microbulbiferaceae</taxon>
        <taxon>Microbulbifer</taxon>
    </lineage>
</organism>
<dbReference type="RefSeq" id="WP_193191944.1">
    <property type="nucleotide sequence ID" value="NZ_JACZFR010000025.1"/>
</dbReference>
<dbReference type="PANTHER" id="PTHR35524">
    <property type="entry name" value="ALPHA-ACETOLACTATE DECARBOXYLASE"/>
    <property type="match status" value="1"/>
</dbReference>
<accession>A0ABW1YJ08</accession>
<feature type="signal peptide" evidence="10">
    <location>
        <begin position="1"/>
        <end position="22"/>
    </location>
</feature>
<dbReference type="CDD" id="cd17299">
    <property type="entry name" value="acetolactate_decarboxylase"/>
    <property type="match status" value="1"/>
</dbReference>
<evidence type="ECO:0000313" key="12">
    <source>
        <dbReference type="Proteomes" id="UP001596425"/>
    </source>
</evidence>
<keyword evidence="10" id="KW-0732">Signal</keyword>
<evidence type="ECO:0000256" key="7">
    <source>
        <dbReference type="ARBA" id="ARBA00023061"/>
    </source>
</evidence>
<comment type="pathway">
    <text evidence="2 9">Polyol metabolism; (R,R)-butane-2,3-diol biosynthesis; (R,R)-butane-2,3-diol from pyruvate: step 2/3.</text>
</comment>
<protein>
    <recommendedName>
        <fullName evidence="5 9">Alpha-acetolactate decarboxylase</fullName>
        <ecNumber evidence="4 9">4.1.1.5</ecNumber>
    </recommendedName>
</protein>
<comment type="similarity">
    <text evidence="3 9">Belongs to the alpha-acetolactate decarboxylase family.</text>
</comment>
<keyword evidence="7 9" id="KW-0005">Acetoin biosynthesis</keyword>
<reference evidence="12" key="1">
    <citation type="journal article" date="2019" name="Int. J. Syst. Evol. Microbiol.">
        <title>The Global Catalogue of Microorganisms (GCM) 10K type strain sequencing project: providing services to taxonomists for standard genome sequencing and annotation.</title>
        <authorList>
            <consortium name="The Broad Institute Genomics Platform"/>
            <consortium name="The Broad Institute Genome Sequencing Center for Infectious Disease"/>
            <person name="Wu L."/>
            <person name="Ma J."/>
        </authorList>
    </citation>
    <scope>NUCLEOTIDE SEQUENCE [LARGE SCALE GENOMIC DNA]</scope>
    <source>
        <strain evidence="12">CGMCC 1.13718</strain>
    </source>
</reference>
<evidence type="ECO:0000256" key="6">
    <source>
        <dbReference type="ARBA" id="ARBA00022793"/>
    </source>
</evidence>
<dbReference type="Pfam" id="PF03306">
    <property type="entry name" value="AAL_decarboxy"/>
    <property type="match status" value="1"/>
</dbReference>
<dbReference type="GO" id="GO:0047605">
    <property type="term" value="F:acetolactate decarboxylase activity"/>
    <property type="evidence" value="ECO:0007669"/>
    <property type="project" value="UniProtKB-EC"/>
</dbReference>
<dbReference type="NCBIfam" id="TIGR01252">
    <property type="entry name" value="acetolac_decarb"/>
    <property type="match status" value="1"/>
</dbReference>
<keyword evidence="12" id="KW-1185">Reference proteome</keyword>
<dbReference type="EC" id="4.1.1.5" evidence="4 9"/>
<comment type="caution">
    <text evidence="11">The sequence shown here is derived from an EMBL/GenBank/DDBJ whole genome shotgun (WGS) entry which is preliminary data.</text>
</comment>
<dbReference type="PANTHER" id="PTHR35524:SF1">
    <property type="entry name" value="ALPHA-ACETOLACTATE DECARBOXYLASE"/>
    <property type="match status" value="1"/>
</dbReference>